<reference evidence="6 7" key="1">
    <citation type="submission" date="2018-02" db="EMBL/GenBank/DDBJ databases">
        <title>The genomes of Aspergillus section Nigri reveals drivers in fungal speciation.</title>
        <authorList>
            <consortium name="DOE Joint Genome Institute"/>
            <person name="Vesth T.C."/>
            <person name="Nybo J."/>
            <person name="Theobald S."/>
            <person name="Brandl J."/>
            <person name="Frisvad J.C."/>
            <person name="Nielsen K.F."/>
            <person name="Lyhne E.K."/>
            <person name="Kogle M.E."/>
            <person name="Kuo A."/>
            <person name="Riley R."/>
            <person name="Clum A."/>
            <person name="Nolan M."/>
            <person name="Lipzen A."/>
            <person name="Salamov A."/>
            <person name="Henrissat B."/>
            <person name="Wiebenga A."/>
            <person name="De vries R.P."/>
            <person name="Grigoriev I.V."/>
            <person name="Mortensen U.H."/>
            <person name="Andersen M.R."/>
            <person name="Baker S.E."/>
        </authorList>
    </citation>
    <scope>NUCLEOTIDE SEQUENCE [LARGE SCALE GENOMIC DNA]</scope>
    <source>
        <strain evidence="6 7">CBS 121593</strain>
    </source>
</reference>
<name>A0A395H091_9EURO</name>
<proteinExistence type="predicted"/>
<dbReference type="InterPro" id="IPR052783">
    <property type="entry name" value="Metabolic/Drug-Res_Regulator"/>
</dbReference>
<dbReference type="CDD" id="cd00067">
    <property type="entry name" value="GAL4"/>
    <property type="match status" value="1"/>
</dbReference>
<dbReference type="Proteomes" id="UP000249402">
    <property type="component" value="Unassembled WGS sequence"/>
</dbReference>
<dbReference type="AlphaFoldDB" id="A0A395H091"/>
<keyword evidence="4" id="KW-0539">Nucleus</keyword>
<keyword evidence="2" id="KW-0238">DNA-binding</keyword>
<keyword evidence="3" id="KW-0804">Transcription</keyword>
<evidence type="ECO:0000313" key="7">
    <source>
        <dbReference type="Proteomes" id="UP000249402"/>
    </source>
</evidence>
<dbReference type="GeneID" id="37221735"/>
<evidence type="ECO:0000259" key="5">
    <source>
        <dbReference type="PROSITE" id="PS50048"/>
    </source>
</evidence>
<keyword evidence="7" id="KW-1185">Reference proteome</keyword>
<keyword evidence="1" id="KW-0805">Transcription regulation</keyword>
<dbReference type="Gene3D" id="4.10.240.10">
    <property type="entry name" value="Zn(2)-C6 fungal-type DNA-binding domain"/>
    <property type="match status" value="1"/>
</dbReference>
<organism evidence="6 7">
    <name type="scientific">Aspergillus ibericus CBS 121593</name>
    <dbReference type="NCBI Taxonomy" id="1448316"/>
    <lineage>
        <taxon>Eukaryota</taxon>
        <taxon>Fungi</taxon>
        <taxon>Dikarya</taxon>
        <taxon>Ascomycota</taxon>
        <taxon>Pezizomycotina</taxon>
        <taxon>Eurotiomycetes</taxon>
        <taxon>Eurotiomycetidae</taxon>
        <taxon>Eurotiales</taxon>
        <taxon>Aspergillaceae</taxon>
        <taxon>Aspergillus</taxon>
        <taxon>Aspergillus subgen. Circumdati</taxon>
    </lineage>
</organism>
<dbReference type="PANTHER" id="PTHR47655">
    <property type="entry name" value="QUINIC ACID UTILIZATION ACTIVATOR"/>
    <property type="match status" value="1"/>
</dbReference>
<sequence length="246" mass="27056">MTTLPQPPPSSSADCRKRVYKACDRCRVKKAKCSGLRPCVRCKSDNAICFYGAGHRAYNKAYPTGYAEALEQQHEWLVNGLQQLYRRIRDGEGWPGGPAKLDRYGHPCANELLTQLGVLDATKSENFEEDTGAMQQRLWRASTVQATVRSESGQNPLDHPFCLASPLSRQPPLPPDCIAPSSVWPSSQMFALPVDGDGISTPMPNPMLGITEIRNTPNADLGSNYTGGVDRGRHTNASMVFLFESQ</sequence>
<dbReference type="STRING" id="1448316.A0A395H091"/>
<dbReference type="GO" id="GO:0003677">
    <property type="term" value="F:DNA binding"/>
    <property type="evidence" value="ECO:0007669"/>
    <property type="project" value="UniProtKB-KW"/>
</dbReference>
<dbReference type="InterPro" id="IPR001138">
    <property type="entry name" value="Zn2Cys6_DnaBD"/>
</dbReference>
<dbReference type="Pfam" id="PF00172">
    <property type="entry name" value="Zn_clus"/>
    <property type="match status" value="1"/>
</dbReference>
<evidence type="ECO:0000256" key="4">
    <source>
        <dbReference type="ARBA" id="ARBA00023242"/>
    </source>
</evidence>
<dbReference type="InterPro" id="IPR036864">
    <property type="entry name" value="Zn2-C6_fun-type_DNA-bd_sf"/>
</dbReference>
<dbReference type="GO" id="GO:0000981">
    <property type="term" value="F:DNA-binding transcription factor activity, RNA polymerase II-specific"/>
    <property type="evidence" value="ECO:0007669"/>
    <property type="project" value="InterPro"/>
</dbReference>
<dbReference type="RefSeq" id="XP_025575076.1">
    <property type="nucleotide sequence ID" value="XM_025716870.1"/>
</dbReference>
<dbReference type="PANTHER" id="PTHR47655:SF3">
    <property type="entry name" value="ZN(II)2CYS6 TRANSCRIPTION FACTOR (EUROFUNG)"/>
    <property type="match status" value="1"/>
</dbReference>
<dbReference type="SUPFAM" id="SSF57701">
    <property type="entry name" value="Zn2/Cys6 DNA-binding domain"/>
    <property type="match status" value="1"/>
</dbReference>
<evidence type="ECO:0000256" key="1">
    <source>
        <dbReference type="ARBA" id="ARBA00023015"/>
    </source>
</evidence>
<protein>
    <recommendedName>
        <fullName evidence="5">Zn(2)-C6 fungal-type domain-containing protein</fullName>
    </recommendedName>
</protein>
<dbReference type="EMBL" id="KZ824438">
    <property type="protein sequence ID" value="RAL00749.1"/>
    <property type="molecule type" value="Genomic_DNA"/>
</dbReference>
<dbReference type="VEuPathDB" id="FungiDB:BO80DRAFT_382035"/>
<dbReference type="PROSITE" id="PS00463">
    <property type="entry name" value="ZN2_CY6_FUNGAL_1"/>
    <property type="match status" value="1"/>
</dbReference>
<gene>
    <name evidence="6" type="ORF">BO80DRAFT_382035</name>
</gene>
<dbReference type="OrthoDB" id="4151048at2759"/>
<dbReference type="SMART" id="SM00066">
    <property type="entry name" value="GAL4"/>
    <property type="match status" value="1"/>
</dbReference>
<dbReference type="GO" id="GO:0009893">
    <property type="term" value="P:positive regulation of metabolic process"/>
    <property type="evidence" value="ECO:0007669"/>
    <property type="project" value="UniProtKB-ARBA"/>
</dbReference>
<evidence type="ECO:0000313" key="6">
    <source>
        <dbReference type="EMBL" id="RAL00749.1"/>
    </source>
</evidence>
<dbReference type="PROSITE" id="PS50048">
    <property type="entry name" value="ZN2_CY6_FUNGAL_2"/>
    <property type="match status" value="1"/>
</dbReference>
<evidence type="ECO:0000256" key="3">
    <source>
        <dbReference type="ARBA" id="ARBA00023163"/>
    </source>
</evidence>
<accession>A0A395H091</accession>
<feature type="domain" description="Zn(2)-C6 fungal-type" evidence="5">
    <location>
        <begin position="22"/>
        <end position="51"/>
    </location>
</feature>
<evidence type="ECO:0000256" key="2">
    <source>
        <dbReference type="ARBA" id="ARBA00023125"/>
    </source>
</evidence>
<dbReference type="GO" id="GO:0008270">
    <property type="term" value="F:zinc ion binding"/>
    <property type="evidence" value="ECO:0007669"/>
    <property type="project" value="InterPro"/>
</dbReference>